<gene>
    <name evidence="1" type="ORF">V7S43_014944</name>
</gene>
<name>A0ABD3F4K0_9STRA</name>
<reference evidence="1 2" key="1">
    <citation type="submission" date="2024-09" db="EMBL/GenBank/DDBJ databases">
        <title>Genome sequencing and assembly of Phytophthora oleae, isolate VK10A, causative agent of rot of olive drupes.</title>
        <authorList>
            <person name="Conti Taguali S."/>
            <person name="Riolo M."/>
            <person name="La Spada F."/>
            <person name="Cacciola S.O."/>
            <person name="Dionisio G."/>
        </authorList>
    </citation>
    <scope>NUCLEOTIDE SEQUENCE [LARGE SCALE GENOMIC DNA]</scope>
    <source>
        <strain evidence="1 2">VK10A</strain>
    </source>
</reference>
<sequence>MPRRKFQLGSTINNSEGRTVVSLSFCDGTCSIESLLTQVPQAVKAVREHVANNSVFNDGYIFIGHSQGGPISHFGRYSEVDTIDEIETQYMNLTIVNMPDTLEYTSDTFGLFMQTVEDVSHSCWCGDEGDCKFWPIYDKYLYPVLV</sequence>
<comment type="caution">
    <text evidence="1">The sequence shown here is derived from an EMBL/GenBank/DDBJ whole genome shotgun (WGS) entry which is preliminary data.</text>
</comment>
<protein>
    <submittedName>
        <fullName evidence="1">Uncharacterized protein</fullName>
    </submittedName>
</protein>
<evidence type="ECO:0000313" key="1">
    <source>
        <dbReference type="EMBL" id="KAL3660019.1"/>
    </source>
</evidence>
<dbReference type="Gene3D" id="3.40.50.1820">
    <property type="entry name" value="alpha/beta hydrolase"/>
    <property type="match status" value="1"/>
</dbReference>
<dbReference type="Proteomes" id="UP001632037">
    <property type="component" value="Unassembled WGS sequence"/>
</dbReference>
<dbReference type="EMBL" id="JBIMZQ010000043">
    <property type="protein sequence ID" value="KAL3660019.1"/>
    <property type="molecule type" value="Genomic_DNA"/>
</dbReference>
<evidence type="ECO:0000313" key="2">
    <source>
        <dbReference type="Proteomes" id="UP001632037"/>
    </source>
</evidence>
<dbReference type="SUPFAM" id="SSF53474">
    <property type="entry name" value="alpha/beta-Hydrolases"/>
    <property type="match status" value="1"/>
</dbReference>
<proteinExistence type="predicted"/>
<keyword evidence="2" id="KW-1185">Reference proteome</keyword>
<dbReference type="AlphaFoldDB" id="A0ABD3F4K0"/>
<organism evidence="1 2">
    <name type="scientific">Phytophthora oleae</name>
    <dbReference type="NCBI Taxonomy" id="2107226"/>
    <lineage>
        <taxon>Eukaryota</taxon>
        <taxon>Sar</taxon>
        <taxon>Stramenopiles</taxon>
        <taxon>Oomycota</taxon>
        <taxon>Peronosporomycetes</taxon>
        <taxon>Peronosporales</taxon>
        <taxon>Peronosporaceae</taxon>
        <taxon>Phytophthora</taxon>
    </lineage>
</organism>
<dbReference type="InterPro" id="IPR029058">
    <property type="entry name" value="AB_hydrolase_fold"/>
</dbReference>
<accession>A0ABD3F4K0</accession>